<dbReference type="AlphaFoldDB" id="A0A0V1FC10"/>
<evidence type="ECO:0000313" key="2">
    <source>
        <dbReference type="EMBL" id="KRY83606.1"/>
    </source>
</evidence>
<dbReference type="Proteomes" id="UP000054995">
    <property type="component" value="Unassembled WGS sequence"/>
</dbReference>
<protein>
    <submittedName>
        <fullName evidence="2">Uncharacterized protein</fullName>
    </submittedName>
</protein>
<evidence type="ECO:0000256" key="1">
    <source>
        <dbReference type="SAM" id="MobiDB-lite"/>
    </source>
</evidence>
<evidence type="ECO:0000313" key="3">
    <source>
        <dbReference type="Proteomes" id="UP000054995"/>
    </source>
</evidence>
<accession>A0A0V1FC10</accession>
<sequence length="67" mass="7804">MKLEVNLACVLVKDRKVRLLEFRLPKCRDAVQFPRMWEQSLSSVDRQTNLDSPNRKQTSRPSQDTGS</sequence>
<dbReference type="OrthoDB" id="10596315at2759"/>
<organism evidence="2 3">
    <name type="scientific">Trichinella pseudospiralis</name>
    <name type="common">Parasitic roundworm</name>
    <dbReference type="NCBI Taxonomy" id="6337"/>
    <lineage>
        <taxon>Eukaryota</taxon>
        <taxon>Metazoa</taxon>
        <taxon>Ecdysozoa</taxon>
        <taxon>Nematoda</taxon>
        <taxon>Enoplea</taxon>
        <taxon>Dorylaimia</taxon>
        <taxon>Trichinellida</taxon>
        <taxon>Trichinellidae</taxon>
        <taxon>Trichinella</taxon>
    </lineage>
</organism>
<dbReference type="EMBL" id="JYDT01000136">
    <property type="protein sequence ID" value="KRY83606.1"/>
    <property type="molecule type" value="Genomic_DNA"/>
</dbReference>
<proteinExistence type="predicted"/>
<feature type="region of interest" description="Disordered" evidence="1">
    <location>
        <begin position="42"/>
        <end position="67"/>
    </location>
</feature>
<keyword evidence="3" id="KW-1185">Reference proteome</keyword>
<comment type="caution">
    <text evidence="2">The sequence shown here is derived from an EMBL/GenBank/DDBJ whole genome shotgun (WGS) entry which is preliminary data.</text>
</comment>
<gene>
    <name evidence="2" type="ORF">T4D_80</name>
</gene>
<reference evidence="2 3" key="1">
    <citation type="submission" date="2015-01" db="EMBL/GenBank/DDBJ databases">
        <title>Evolution of Trichinella species and genotypes.</title>
        <authorList>
            <person name="Korhonen P.K."/>
            <person name="Edoardo P."/>
            <person name="Giuseppe L.R."/>
            <person name="Gasser R.B."/>
        </authorList>
    </citation>
    <scope>NUCLEOTIDE SEQUENCE [LARGE SCALE GENOMIC DNA]</scope>
    <source>
        <strain evidence="2">ISS470</strain>
    </source>
</reference>
<name>A0A0V1FC10_TRIPS</name>